<evidence type="ECO:0008006" key="4">
    <source>
        <dbReference type="Google" id="ProtNLM"/>
    </source>
</evidence>
<evidence type="ECO:0000313" key="3">
    <source>
        <dbReference type="Proteomes" id="UP000245670"/>
    </source>
</evidence>
<dbReference type="AlphaFoldDB" id="A0A2U2J9M9"/>
<protein>
    <recommendedName>
        <fullName evidence="4">DUF1579 domain-containing protein</fullName>
    </recommendedName>
</protein>
<dbReference type="Proteomes" id="UP000245670">
    <property type="component" value="Unassembled WGS sequence"/>
</dbReference>
<dbReference type="OrthoDB" id="9814425at2"/>
<organism evidence="2 3">
    <name type="scientific">Polaribacter aquimarinus</name>
    <dbReference type="NCBI Taxonomy" id="2100726"/>
    <lineage>
        <taxon>Bacteria</taxon>
        <taxon>Pseudomonadati</taxon>
        <taxon>Bacteroidota</taxon>
        <taxon>Flavobacteriia</taxon>
        <taxon>Flavobacteriales</taxon>
        <taxon>Flavobacteriaceae</taxon>
    </lineage>
</organism>
<feature type="region of interest" description="Disordered" evidence="1">
    <location>
        <begin position="1"/>
        <end position="21"/>
    </location>
</feature>
<gene>
    <name evidence="2" type="ORF">DIS07_09945</name>
</gene>
<evidence type="ECO:0000256" key="1">
    <source>
        <dbReference type="SAM" id="MobiDB-lite"/>
    </source>
</evidence>
<keyword evidence="3" id="KW-1185">Reference proteome</keyword>
<comment type="caution">
    <text evidence="2">The sequence shown here is derived from an EMBL/GenBank/DDBJ whole genome shotgun (WGS) entry which is preliminary data.</text>
</comment>
<name>A0A2U2J9M9_9FLAO</name>
<reference evidence="2 3" key="1">
    <citation type="submission" date="2018-05" db="EMBL/GenBank/DDBJ databases">
        <title>Polaribacter aquimarinus sp. nov., isolated from sediment in a sediment of sea.</title>
        <authorList>
            <person name="Lu D."/>
        </authorList>
    </citation>
    <scope>NUCLEOTIDE SEQUENCE [LARGE SCALE GENOMIC DNA]</scope>
    <source>
        <strain evidence="2 3">ZY113</strain>
    </source>
</reference>
<proteinExistence type="predicted"/>
<evidence type="ECO:0000313" key="2">
    <source>
        <dbReference type="EMBL" id="PWG05022.1"/>
    </source>
</evidence>
<sequence>MMKYEVSKENPFGKYNPKAPKQTQDYKDLIGECNCTSESRKPDGTWAKPVKMIWRWKYIMNGMAVQDETLKADGRHSGSIRQYDKDSLQWNVHYYSSSATPKPLSVWTGNKKENGNIVLYKNQKAPNGTEGFFRLTFYDISEKGYKWIGEWTDKTEKIVYPTWKISCKR</sequence>
<accession>A0A2U2J9M9</accession>
<dbReference type="EMBL" id="QFFG01000004">
    <property type="protein sequence ID" value="PWG05022.1"/>
    <property type="molecule type" value="Genomic_DNA"/>
</dbReference>